<proteinExistence type="predicted"/>
<dbReference type="Proteomes" id="UP000010475">
    <property type="component" value="Chromosome"/>
</dbReference>
<reference evidence="3 4" key="1">
    <citation type="submission" date="2012-06" db="EMBL/GenBank/DDBJ databases">
        <title>Finished chromosome of genome of Cylindrospermum stagnale PCC 7417.</title>
        <authorList>
            <consortium name="US DOE Joint Genome Institute"/>
            <person name="Gugger M."/>
            <person name="Coursin T."/>
            <person name="Rippka R."/>
            <person name="Tandeau De Marsac N."/>
            <person name="Huntemann M."/>
            <person name="Wei C.-L."/>
            <person name="Han J."/>
            <person name="Detter J.C."/>
            <person name="Han C."/>
            <person name="Tapia R."/>
            <person name="Chen A."/>
            <person name="Kyrpides N."/>
            <person name="Mavromatis K."/>
            <person name="Markowitz V."/>
            <person name="Szeto E."/>
            <person name="Ivanova N."/>
            <person name="Pagani I."/>
            <person name="Pati A."/>
            <person name="Goodwin L."/>
            <person name="Nordberg H.P."/>
            <person name="Cantor M.N."/>
            <person name="Hua S.X."/>
            <person name="Woyke T."/>
            <person name="Kerfeld C.A."/>
        </authorList>
    </citation>
    <scope>NUCLEOTIDE SEQUENCE [LARGE SCALE GENOMIC DNA]</scope>
    <source>
        <strain evidence="3 4">PCC 7417</strain>
    </source>
</reference>
<gene>
    <name evidence="3" type="ORF">Cylst_2432</name>
</gene>
<dbReference type="EMBL" id="CP003642">
    <property type="protein sequence ID" value="AFZ24650.1"/>
    <property type="molecule type" value="Genomic_DNA"/>
</dbReference>
<feature type="compositionally biased region" description="Polar residues" evidence="1">
    <location>
        <begin position="73"/>
        <end position="87"/>
    </location>
</feature>
<dbReference type="RefSeq" id="WP_015207904.1">
    <property type="nucleotide sequence ID" value="NC_019757.1"/>
</dbReference>
<evidence type="ECO:0000313" key="4">
    <source>
        <dbReference type="Proteomes" id="UP000010475"/>
    </source>
</evidence>
<feature type="transmembrane region" description="Helical" evidence="2">
    <location>
        <begin position="12"/>
        <end position="32"/>
    </location>
</feature>
<dbReference type="KEGG" id="csg:Cylst_2432"/>
<dbReference type="PATRIC" id="fig|56107.3.peg.2688"/>
<dbReference type="eggNOG" id="ENOG5033CXT">
    <property type="taxonomic scope" value="Bacteria"/>
</dbReference>
<dbReference type="STRING" id="56107.Cylst_2432"/>
<dbReference type="OrthoDB" id="513318at2"/>
<sequence length="177" mass="20249">MNRIFSWLQNTILLQIVIVCLASFAFFGIQAVNSGNTILLAEVQTQETVRTPEGIYYKGTPDNRDIRNENRVDSSQNRLKSQTQETVRTSEENYYKKTPENRATINDNQVDNAQKRLRDTAGNIRDRLNLNEETPESTKEFLDSAKTKVKEAVEPITGTKRGYYEENSPVTGAKDRR</sequence>
<dbReference type="HOGENOM" id="CLU_129739_0_0_3"/>
<feature type="compositionally biased region" description="Basic and acidic residues" evidence="1">
    <location>
        <begin position="61"/>
        <end position="72"/>
    </location>
</feature>
<name>K9WWA0_9NOST</name>
<keyword evidence="4" id="KW-1185">Reference proteome</keyword>
<keyword evidence="2" id="KW-1133">Transmembrane helix</keyword>
<feature type="region of interest" description="Disordered" evidence="1">
    <location>
        <begin position="60"/>
        <end position="87"/>
    </location>
</feature>
<protein>
    <submittedName>
        <fullName evidence="3">Uncharacterized protein</fullName>
    </submittedName>
</protein>
<keyword evidence="2" id="KW-0472">Membrane</keyword>
<evidence type="ECO:0000256" key="1">
    <source>
        <dbReference type="SAM" id="MobiDB-lite"/>
    </source>
</evidence>
<organism evidence="3 4">
    <name type="scientific">Cylindrospermum stagnale PCC 7417</name>
    <dbReference type="NCBI Taxonomy" id="56107"/>
    <lineage>
        <taxon>Bacteria</taxon>
        <taxon>Bacillati</taxon>
        <taxon>Cyanobacteriota</taxon>
        <taxon>Cyanophyceae</taxon>
        <taxon>Nostocales</taxon>
        <taxon>Nostocaceae</taxon>
        <taxon>Cylindrospermum</taxon>
    </lineage>
</organism>
<evidence type="ECO:0000313" key="3">
    <source>
        <dbReference type="EMBL" id="AFZ24650.1"/>
    </source>
</evidence>
<keyword evidence="2" id="KW-0812">Transmembrane</keyword>
<dbReference type="AlphaFoldDB" id="K9WWA0"/>
<evidence type="ECO:0000256" key="2">
    <source>
        <dbReference type="SAM" id="Phobius"/>
    </source>
</evidence>
<accession>K9WWA0</accession>